<organism evidence="4 5">
    <name type="scientific">Kibdelosporangium aridum</name>
    <dbReference type="NCBI Taxonomy" id="2030"/>
    <lineage>
        <taxon>Bacteria</taxon>
        <taxon>Bacillati</taxon>
        <taxon>Actinomycetota</taxon>
        <taxon>Actinomycetes</taxon>
        <taxon>Pseudonocardiales</taxon>
        <taxon>Pseudonocardiaceae</taxon>
        <taxon>Kibdelosporangium</taxon>
    </lineage>
</organism>
<evidence type="ECO:0000256" key="3">
    <source>
        <dbReference type="SAM" id="Phobius"/>
    </source>
</evidence>
<feature type="region of interest" description="Disordered" evidence="2">
    <location>
        <begin position="17"/>
        <end position="44"/>
    </location>
</feature>
<keyword evidence="3" id="KW-1133">Transmembrane helix</keyword>
<dbReference type="EMBL" id="FWXV01000011">
    <property type="protein sequence ID" value="SMD25461.1"/>
    <property type="molecule type" value="Genomic_DNA"/>
</dbReference>
<evidence type="ECO:0000256" key="1">
    <source>
        <dbReference type="SAM" id="Coils"/>
    </source>
</evidence>
<reference evidence="4 5" key="1">
    <citation type="submission" date="2017-04" db="EMBL/GenBank/DDBJ databases">
        <authorList>
            <person name="Afonso C.L."/>
            <person name="Miller P.J."/>
            <person name="Scott M.A."/>
            <person name="Spackman E."/>
            <person name="Goraichik I."/>
            <person name="Dimitrov K.M."/>
            <person name="Suarez D.L."/>
            <person name="Swayne D.E."/>
        </authorList>
    </citation>
    <scope>NUCLEOTIDE SEQUENCE [LARGE SCALE GENOMIC DNA]</scope>
    <source>
        <strain evidence="4 5">DSM 43828</strain>
    </source>
</reference>
<keyword evidence="3" id="KW-0812">Transmembrane</keyword>
<gene>
    <name evidence="4" type="ORF">SAMN05661093_09147</name>
</gene>
<feature type="transmembrane region" description="Helical" evidence="3">
    <location>
        <begin position="54"/>
        <end position="77"/>
    </location>
</feature>
<dbReference type="AlphaFoldDB" id="A0A1Y5Y7A8"/>
<dbReference type="RefSeq" id="WP_143447044.1">
    <property type="nucleotide sequence ID" value="NZ_FWXV01000011.1"/>
</dbReference>
<keyword evidence="5" id="KW-1185">Reference proteome</keyword>
<protein>
    <submittedName>
        <fullName evidence="4">Uncharacterized protein</fullName>
    </submittedName>
</protein>
<feature type="coiled-coil region" evidence="1">
    <location>
        <begin position="87"/>
        <end position="121"/>
    </location>
</feature>
<keyword evidence="1" id="KW-0175">Coiled coil</keyword>
<evidence type="ECO:0000313" key="4">
    <source>
        <dbReference type="EMBL" id="SMD25461.1"/>
    </source>
</evidence>
<sequence length="157" mass="16907">MHTARYETGPSGYHSFPAHGAFAAQSQPPGYGTLTPPPLPPSTPVRGSRTGMTVLIALAALFLVTTGIFVTLFLIAASDHTKTVTQLDDRQRQLTELDDRVAAAEADRKRAEERNTAVKSANADISGCVKAMQHYLWDGLAEAQRTAAARDLLTKCK</sequence>
<dbReference type="Proteomes" id="UP000192674">
    <property type="component" value="Unassembled WGS sequence"/>
</dbReference>
<keyword evidence="3" id="KW-0472">Membrane</keyword>
<evidence type="ECO:0000313" key="5">
    <source>
        <dbReference type="Proteomes" id="UP000192674"/>
    </source>
</evidence>
<dbReference type="OrthoDB" id="3695059at2"/>
<accession>A0A1Y5Y7A8</accession>
<name>A0A1Y5Y7A8_KIBAR</name>
<evidence type="ECO:0000256" key="2">
    <source>
        <dbReference type="SAM" id="MobiDB-lite"/>
    </source>
</evidence>
<proteinExistence type="predicted"/>